<protein>
    <submittedName>
        <fullName evidence="4">Carbohydrate porin</fullName>
    </submittedName>
</protein>
<proteinExistence type="inferred from homology"/>
<comment type="similarity">
    <text evidence="1 2">Belongs to the OprB family.</text>
</comment>
<organism evidence="4 5">
    <name type="scientific">Thiorhodococcus minor</name>
    <dbReference type="NCBI Taxonomy" id="57489"/>
    <lineage>
        <taxon>Bacteria</taxon>
        <taxon>Pseudomonadati</taxon>
        <taxon>Pseudomonadota</taxon>
        <taxon>Gammaproteobacteria</taxon>
        <taxon>Chromatiales</taxon>
        <taxon>Chromatiaceae</taxon>
        <taxon>Thiorhodococcus</taxon>
    </lineage>
</organism>
<dbReference type="GO" id="GO:0016020">
    <property type="term" value="C:membrane"/>
    <property type="evidence" value="ECO:0007669"/>
    <property type="project" value="InterPro"/>
</dbReference>
<dbReference type="GO" id="GO:0015288">
    <property type="term" value="F:porin activity"/>
    <property type="evidence" value="ECO:0007669"/>
    <property type="project" value="InterPro"/>
</dbReference>
<comment type="caution">
    <text evidence="4">The sequence shown here is derived from an EMBL/GenBank/DDBJ whole genome shotgun (WGS) entry which is preliminary data.</text>
</comment>
<feature type="region of interest" description="Disordered" evidence="3">
    <location>
        <begin position="43"/>
        <end position="83"/>
    </location>
</feature>
<dbReference type="Pfam" id="PF04966">
    <property type="entry name" value="OprB"/>
    <property type="match status" value="2"/>
</dbReference>
<dbReference type="PANTHER" id="PTHR37944:SF1">
    <property type="entry name" value="PORIN B"/>
    <property type="match status" value="1"/>
</dbReference>
<dbReference type="InterPro" id="IPR007049">
    <property type="entry name" value="Carb-sel_porin_OprB"/>
</dbReference>
<dbReference type="Gene3D" id="2.40.160.180">
    <property type="entry name" value="Carbohydrate-selective porin OprB"/>
    <property type="match status" value="1"/>
</dbReference>
<dbReference type="RefSeq" id="WP_164456426.1">
    <property type="nucleotide sequence ID" value="NZ_JAAIJQ010000148.1"/>
</dbReference>
<evidence type="ECO:0000256" key="2">
    <source>
        <dbReference type="RuleBase" id="RU363072"/>
    </source>
</evidence>
<keyword evidence="5" id="KW-1185">Reference proteome</keyword>
<dbReference type="Proteomes" id="UP000483379">
    <property type="component" value="Unassembled WGS sequence"/>
</dbReference>
<dbReference type="InterPro" id="IPR052932">
    <property type="entry name" value="OprB_Porin"/>
</dbReference>
<evidence type="ECO:0000313" key="5">
    <source>
        <dbReference type="Proteomes" id="UP000483379"/>
    </source>
</evidence>
<evidence type="ECO:0000256" key="1">
    <source>
        <dbReference type="ARBA" id="ARBA00008769"/>
    </source>
</evidence>
<name>A0A6M0K5P7_9GAMM</name>
<dbReference type="EMBL" id="JAAIJQ010000148">
    <property type="protein sequence ID" value="NEV65098.1"/>
    <property type="molecule type" value="Genomic_DNA"/>
</dbReference>
<sequence>MIDWFVETLRAYPQLAEVVASSAATSGETNAYSCRELVLSRGSRTVSDQKGSPEERSQPVRQAWAAPDRPPERALVGGSNPPEPHLSLAAMKRKARWSRSPHLGLVAALSTMRRRLDQVGCCSCLRAERNAQHLPAHRYCAADALLSPRLTVAPLAALSFFICWQPAFAENSEQGASRTGAPVQNAFDHDPFSGPRAVSTILRDDREEKADLLNLNVLKAWEGWKAGIAESTGLSFGGDYLAVGFAATDSLGDDTAASGVARFFGSWELLNRGAANTGSVEFKIENRHAYTDIPPSAFGVDIGFVGTPEPVFNNDGFRATTLYWKQDFADDRAVLRVGFLDMKEYFDGYALASPWTGFLNLAFTVGSNTMIVLPDAALGAMVGGYLTDNIYAAASIMDAGYQPTSMFDGFDTFFGDFNTFKTAEIGITGGGKRFLFDNAHIAVWQQDESDVSGVQSGWGVNVSVSRVVGEHWLPFLRAAWAHEGGGLYERSVSGGFGYQNKPGGNQLGVGLNWGRPNSDTFGVDLNDQWISEVYYRVQLTENLQITPNLQIVVNPALNPADAVALFGLRARVTF</sequence>
<dbReference type="PANTHER" id="PTHR37944">
    <property type="entry name" value="PORIN B"/>
    <property type="match status" value="1"/>
</dbReference>
<reference evidence="4 5" key="1">
    <citation type="submission" date="2020-02" db="EMBL/GenBank/DDBJ databases">
        <title>Genome sequences of Thiorhodococcus mannitoliphagus and Thiorhodococcus minor, purple sulfur photosynthetic bacteria in the gammaproteobacterial family, Chromatiaceae.</title>
        <authorList>
            <person name="Aviles F.A."/>
            <person name="Meyer T.E."/>
            <person name="Kyndt J.A."/>
        </authorList>
    </citation>
    <scope>NUCLEOTIDE SEQUENCE [LARGE SCALE GENOMIC DNA]</scope>
    <source>
        <strain evidence="4 5">DSM 11518</strain>
    </source>
</reference>
<accession>A0A6M0K5P7</accession>
<evidence type="ECO:0000313" key="4">
    <source>
        <dbReference type="EMBL" id="NEV65098.1"/>
    </source>
</evidence>
<dbReference type="AlphaFoldDB" id="A0A6M0K5P7"/>
<gene>
    <name evidence="4" type="ORF">G3446_25150</name>
</gene>
<evidence type="ECO:0000256" key="3">
    <source>
        <dbReference type="SAM" id="MobiDB-lite"/>
    </source>
</evidence>
<dbReference type="GO" id="GO:0008643">
    <property type="term" value="P:carbohydrate transport"/>
    <property type="evidence" value="ECO:0007669"/>
    <property type="project" value="InterPro"/>
</dbReference>
<dbReference type="InterPro" id="IPR038673">
    <property type="entry name" value="OprB_sf"/>
</dbReference>